<dbReference type="AlphaFoldDB" id="A0A423PTV5"/>
<reference evidence="3 4" key="1">
    <citation type="submission" date="2013-10" db="EMBL/GenBank/DDBJ databases">
        <title>Salinisphaera halophila YIM 95161 Genome Sequencing.</title>
        <authorList>
            <person name="Lai Q."/>
            <person name="Li C."/>
            <person name="Shao Z."/>
        </authorList>
    </citation>
    <scope>NUCLEOTIDE SEQUENCE [LARGE SCALE GENOMIC DNA]</scope>
    <source>
        <strain evidence="3 4">YIM 95161</strain>
    </source>
</reference>
<dbReference type="InterPro" id="IPR025388">
    <property type="entry name" value="Alginate_export_dom"/>
</dbReference>
<gene>
    <name evidence="3" type="ORF">SAHL_09625</name>
</gene>
<protein>
    <recommendedName>
        <fullName evidence="2">Alginate export domain-containing protein</fullName>
    </recommendedName>
</protein>
<evidence type="ECO:0000313" key="4">
    <source>
        <dbReference type="Proteomes" id="UP000285123"/>
    </source>
</evidence>
<dbReference type="Proteomes" id="UP000285123">
    <property type="component" value="Unassembled WGS sequence"/>
</dbReference>
<dbReference type="Pfam" id="PF13372">
    <property type="entry name" value="Alginate_exp"/>
    <property type="match status" value="1"/>
</dbReference>
<proteinExistence type="predicted"/>
<feature type="domain" description="Alginate export" evidence="2">
    <location>
        <begin position="69"/>
        <end position="459"/>
    </location>
</feature>
<name>A0A423PTV5_9GAMM</name>
<dbReference type="EMBL" id="AYKF01000083">
    <property type="protein sequence ID" value="ROO28991.1"/>
    <property type="molecule type" value="Genomic_DNA"/>
</dbReference>
<keyword evidence="1" id="KW-0732">Signal</keyword>
<feature type="signal peptide" evidence="1">
    <location>
        <begin position="1"/>
        <end position="22"/>
    </location>
</feature>
<evidence type="ECO:0000313" key="3">
    <source>
        <dbReference type="EMBL" id="ROO28991.1"/>
    </source>
</evidence>
<accession>A0A423PTV5</accession>
<comment type="caution">
    <text evidence="3">The sequence shown here is derived from an EMBL/GenBank/DDBJ whole genome shotgun (WGS) entry which is preliminary data.</text>
</comment>
<evidence type="ECO:0000259" key="2">
    <source>
        <dbReference type="Pfam" id="PF13372"/>
    </source>
</evidence>
<feature type="chain" id="PRO_5019337359" description="Alginate export domain-containing protein" evidence="1">
    <location>
        <begin position="23"/>
        <end position="467"/>
    </location>
</feature>
<evidence type="ECO:0000256" key="1">
    <source>
        <dbReference type="SAM" id="SignalP"/>
    </source>
</evidence>
<organism evidence="3 4">
    <name type="scientific">Salinisphaera orenii YIM 95161</name>
    <dbReference type="NCBI Taxonomy" id="1051139"/>
    <lineage>
        <taxon>Bacteria</taxon>
        <taxon>Pseudomonadati</taxon>
        <taxon>Pseudomonadota</taxon>
        <taxon>Gammaproteobacteria</taxon>
        <taxon>Salinisphaerales</taxon>
        <taxon>Salinisphaeraceae</taxon>
        <taxon>Salinisphaera</taxon>
    </lineage>
</organism>
<sequence>MAPAACLLGLAAMGCPALSAHAGPNMERSRPLRPGPPRYLENYDFLADSSKHNDFFDPIRYIPVSDSSWLQFGGGFRYRYEDQNDPGFGLSGVDNDSYWQQRIQLHADLHLFDDALRAFVQLENTESWGKETFSPYDESNNEVHQAFLDFGTDTYSGGRLTARVGRQEMAYGEFVNTTPRAVPNVRLAFDGVRLMYADPNGYKFNAFATRPVGTVQEGSFNDTSNDSGDFYGLYATLPLTESIDDDVYYYGYRRDAAVFNGVPLEENRQTVGNRIYGAVNNVDFTLDTLYQFGDRGDQDIQAWGMSSSTGYTFNDVTGKPGVALRFDAASGDDNPDDGESNTFDPLFPANGKFYGNASLTTLSNLIAVGPQFAFAPTSSVTVSPTILALWRESDDDAAYVPGMRPIAGTAGVPGSRLGTSYQMFVRWAATANLTFDLEYLYYDVGEVIQDVGGDDTQYASIRASFLF</sequence>